<dbReference type="AlphaFoldDB" id="A0A941EID5"/>
<keyword evidence="6" id="KW-0560">Oxidoreductase</keyword>
<organism evidence="9 10">
    <name type="scientific">Actinospica durhamensis</name>
    <dbReference type="NCBI Taxonomy" id="1508375"/>
    <lineage>
        <taxon>Bacteria</taxon>
        <taxon>Bacillati</taxon>
        <taxon>Actinomycetota</taxon>
        <taxon>Actinomycetes</taxon>
        <taxon>Catenulisporales</taxon>
        <taxon>Actinospicaceae</taxon>
        <taxon>Actinospica</taxon>
    </lineage>
</organism>
<dbReference type="InterPro" id="IPR008670">
    <property type="entry name" value="CoA_reduct_LuxC"/>
</dbReference>
<dbReference type="GO" id="GO:0050062">
    <property type="term" value="F:long-chain-fatty-acyl-CoA reductase activity"/>
    <property type="evidence" value="ECO:0007669"/>
    <property type="project" value="UniProtKB-EC"/>
</dbReference>
<dbReference type="InterPro" id="IPR016161">
    <property type="entry name" value="Ald_DH/histidinol_DH"/>
</dbReference>
<keyword evidence="10" id="KW-1185">Reference proteome</keyword>
<comment type="caution">
    <text evidence="9">The sequence shown here is derived from an EMBL/GenBank/DDBJ whole genome shotgun (WGS) entry which is preliminary data.</text>
</comment>
<comment type="similarity">
    <text evidence="3">Belongs to the LuxC family.</text>
</comment>
<dbReference type="EC" id="1.2.1.50" evidence="4"/>
<dbReference type="InterPro" id="IPR016162">
    <property type="entry name" value="Ald_DH_N"/>
</dbReference>
<keyword evidence="5" id="KW-0521">NADP</keyword>
<dbReference type="Pfam" id="PF05893">
    <property type="entry name" value="LuxC"/>
    <property type="match status" value="1"/>
</dbReference>
<comment type="catalytic activity">
    <reaction evidence="8">
        <text>a long-chain fatty aldehyde + NADP(+) + CoA = a long-chain fatty acyl-CoA + NADPH + H(+)</text>
        <dbReference type="Rhea" id="RHEA:15437"/>
        <dbReference type="ChEBI" id="CHEBI:15378"/>
        <dbReference type="ChEBI" id="CHEBI:17176"/>
        <dbReference type="ChEBI" id="CHEBI:57287"/>
        <dbReference type="ChEBI" id="CHEBI:57783"/>
        <dbReference type="ChEBI" id="CHEBI:58349"/>
        <dbReference type="ChEBI" id="CHEBI:83139"/>
        <dbReference type="EC" id="1.2.1.50"/>
    </reaction>
</comment>
<reference evidence="9" key="1">
    <citation type="submission" date="2021-04" db="EMBL/GenBank/DDBJ databases">
        <title>Genome based classification of Actinospica acidithermotolerans sp. nov., an actinobacterium isolated from an Indonesian hot spring.</title>
        <authorList>
            <person name="Kusuma A.B."/>
            <person name="Putra K.E."/>
            <person name="Nafisah S."/>
            <person name="Loh J."/>
            <person name="Nouioui I."/>
            <person name="Goodfellow M."/>
        </authorList>
    </citation>
    <scope>NUCLEOTIDE SEQUENCE</scope>
    <source>
        <strain evidence="9">CSCA 57</strain>
    </source>
</reference>
<evidence type="ECO:0000256" key="5">
    <source>
        <dbReference type="ARBA" id="ARBA00022857"/>
    </source>
</evidence>
<evidence type="ECO:0000256" key="7">
    <source>
        <dbReference type="ARBA" id="ARBA00023223"/>
    </source>
</evidence>
<gene>
    <name evidence="9" type="ORF">KDL01_00855</name>
</gene>
<evidence type="ECO:0000313" key="10">
    <source>
        <dbReference type="Proteomes" id="UP000675781"/>
    </source>
</evidence>
<comment type="function">
    <text evidence="1">LuxC is the fatty acid reductase enzyme responsible for synthesis of the aldehyde substrate for the luminescent reaction catalyzed by luciferase.</text>
</comment>
<comment type="pathway">
    <text evidence="2">Lipid metabolism; fatty acid reduction for biolumincescence.</text>
</comment>
<dbReference type="SUPFAM" id="SSF53720">
    <property type="entry name" value="ALDH-like"/>
    <property type="match status" value="1"/>
</dbReference>
<dbReference type="Gene3D" id="3.40.605.10">
    <property type="entry name" value="Aldehyde Dehydrogenase, Chain A, domain 1"/>
    <property type="match status" value="1"/>
</dbReference>
<keyword evidence="7" id="KW-0455">Luminescence</keyword>
<evidence type="ECO:0000256" key="1">
    <source>
        <dbReference type="ARBA" id="ARBA00003277"/>
    </source>
</evidence>
<evidence type="ECO:0000256" key="3">
    <source>
        <dbReference type="ARBA" id="ARBA00010915"/>
    </source>
</evidence>
<sequence>MLLQHFPEERELPLEQVLAGLRAADRAPDRLGYGDERVLDFLDALSHELLRPRLVRRHPELAPLGFFLRRSRLAQWTRATDGAADLRVPRGIVFHIPPANVSTLLAYPWALSMLAGNANVIRLSTRGSAATDELLGVLRETVRQADPAVRASQLVVSYGHDDEVTAALSAACHLRLMWGGDQTIDRLRRFALAPGARDLPMPERSSLCVVSAATWQGTDEAGRTAVVEGFYNDAYWYGQAACASPLTICWIGPDGQAARAGADFVDRLEALVAQRRPQIDVEMAVEKRVATYGLAVTASARSVGFRGNALAVVSLSPGRLLESWCGTGTFGLACFPDLDALAPLITRRHQTIGHFGFERDTLLAFARRLAGRGVDRLVPVGEALAFERVWDGYDLLYECSKAVTVRLPTTPPLRRPAAVAGPTGP</sequence>
<proteinExistence type="inferred from homology"/>
<name>A0A941EID5_9ACTN</name>
<dbReference type="Proteomes" id="UP000675781">
    <property type="component" value="Unassembled WGS sequence"/>
</dbReference>
<dbReference type="EMBL" id="JAGSOG010000002">
    <property type="protein sequence ID" value="MBR7831786.1"/>
    <property type="molecule type" value="Genomic_DNA"/>
</dbReference>
<dbReference type="RefSeq" id="WP_212526318.1">
    <property type="nucleotide sequence ID" value="NZ_JAGSOG010000002.1"/>
</dbReference>
<dbReference type="GO" id="GO:0008218">
    <property type="term" value="P:bioluminescence"/>
    <property type="evidence" value="ECO:0007669"/>
    <property type="project" value="UniProtKB-KW"/>
</dbReference>
<dbReference type="GO" id="GO:0003995">
    <property type="term" value="F:acyl-CoA dehydrogenase activity"/>
    <property type="evidence" value="ECO:0007669"/>
    <property type="project" value="InterPro"/>
</dbReference>
<protein>
    <recommendedName>
        <fullName evidence="4">long-chain-fatty-acyl-CoA reductase</fullName>
        <ecNumber evidence="4">1.2.1.50</ecNumber>
    </recommendedName>
</protein>
<evidence type="ECO:0000256" key="4">
    <source>
        <dbReference type="ARBA" id="ARBA00013020"/>
    </source>
</evidence>
<evidence type="ECO:0000256" key="8">
    <source>
        <dbReference type="ARBA" id="ARBA00049412"/>
    </source>
</evidence>
<evidence type="ECO:0000256" key="2">
    <source>
        <dbReference type="ARBA" id="ARBA00004908"/>
    </source>
</evidence>
<evidence type="ECO:0000256" key="6">
    <source>
        <dbReference type="ARBA" id="ARBA00023002"/>
    </source>
</evidence>
<evidence type="ECO:0000313" key="9">
    <source>
        <dbReference type="EMBL" id="MBR7831786.1"/>
    </source>
</evidence>
<accession>A0A941EID5</accession>